<feature type="transmembrane region" description="Helical" evidence="1">
    <location>
        <begin position="269"/>
        <end position="295"/>
    </location>
</feature>
<name>A0A6C0IAL1_9ZZZZ</name>
<accession>A0A6C0IAL1</accession>
<feature type="transmembrane region" description="Helical" evidence="1">
    <location>
        <begin position="371"/>
        <end position="395"/>
    </location>
</feature>
<feature type="transmembrane region" description="Helical" evidence="1">
    <location>
        <begin position="343"/>
        <end position="359"/>
    </location>
</feature>
<dbReference type="AlphaFoldDB" id="A0A6C0IAL1"/>
<proteinExistence type="predicted"/>
<keyword evidence="1" id="KW-0472">Membrane</keyword>
<keyword evidence="1" id="KW-1133">Transmembrane helix</keyword>
<dbReference type="EMBL" id="MN740140">
    <property type="protein sequence ID" value="QHT89445.1"/>
    <property type="molecule type" value="Genomic_DNA"/>
</dbReference>
<feature type="transmembrane region" description="Helical" evidence="1">
    <location>
        <begin position="204"/>
        <end position="222"/>
    </location>
</feature>
<reference evidence="2" key="1">
    <citation type="journal article" date="2020" name="Nature">
        <title>Giant virus diversity and host interactions through global metagenomics.</title>
        <authorList>
            <person name="Schulz F."/>
            <person name="Roux S."/>
            <person name="Paez-Espino D."/>
            <person name="Jungbluth S."/>
            <person name="Walsh D.A."/>
            <person name="Denef V.J."/>
            <person name="McMahon K.D."/>
            <person name="Konstantinidis K.T."/>
            <person name="Eloe-Fadrosh E.A."/>
            <person name="Kyrpides N.C."/>
            <person name="Woyke T."/>
        </authorList>
    </citation>
    <scope>NUCLEOTIDE SEQUENCE</scope>
    <source>
        <strain evidence="2">GVMAG-M-3300023184-60</strain>
    </source>
</reference>
<sequence>MLLYSPCKFQKSRVLYCKLNNETYLLHNIREWVIKQNPSINTSTHWWFKDLPQNINELFLHISKNRKIIEMFKKLFGSDYVIDILHDMNEIYVSPPSNNNKNFEKNASDNIFYTRHIDGPFYHIPFASCYRVIIGLDNNRDIMTIFNIIPESYIIKTGDVVGFDFNRECHYITPIFRTNYENKNSGNVGNDRYRVVMKIHYCVYPRWAIVFGFILSKLSIMYNKLFRDLFLFTMKPQSKSTKYLANIMILTTKVYHDIEYYIGNNNIQYILLLYYVSLNTHYNVFVFGSSFIHYLRWIDTADNNEKIDILFKRDYNFYKFIYLFHFIHMYLSHKIDDNDNYPMLYAAVATPVISTLYLHDYTMYIPKLLEILFTFFIVIENTISLTYFEYIYIYVNIFLNYIQLFKPLDMLIC</sequence>
<evidence type="ECO:0000256" key="1">
    <source>
        <dbReference type="SAM" id="Phobius"/>
    </source>
</evidence>
<feature type="transmembrane region" description="Helical" evidence="1">
    <location>
        <begin position="315"/>
        <end position="331"/>
    </location>
</feature>
<organism evidence="2">
    <name type="scientific">viral metagenome</name>
    <dbReference type="NCBI Taxonomy" id="1070528"/>
    <lineage>
        <taxon>unclassified sequences</taxon>
        <taxon>metagenomes</taxon>
        <taxon>organismal metagenomes</taxon>
    </lineage>
</organism>
<evidence type="ECO:0000313" key="2">
    <source>
        <dbReference type="EMBL" id="QHT89445.1"/>
    </source>
</evidence>
<protein>
    <submittedName>
        <fullName evidence="2">Uncharacterized protein</fullName>
    </submittedName>
</protein>
<keyword evidence="1" id="KW-0812">Transmembrane</keyword>